<reference evidence="2 3" key="1">
    <citation type="submission" date="2015-07" db="EMBL/GenBank/DDBJ databases">
        <title>Genome sequence of Levilinea saccharolytica DSM 16555.</title>
        <authorList>
            <person name="Hemp J."/>
            <person name="Ward L.M."/>
            <person name="Pace L.A."/>
            <person name="Fischer W.W."/>
        </authorList>
    </citation>
    <scope>NUCLEOTIDE SEQUENCE [LARGE SCALE GENOMIC DNA]</scope>
    <source>
        <strain evidence="2 3">KIBI-1</strain>
    </source>
</reference>
<dbReference type="OrthoDB" id="9805017at2"/>
<dbReference type="EMBL" id="LGCM01000053">
    <property type="protein sequence ID" value="KPL78639.1"/>
    <property type="molecule type" value="Genomic_DNA"/>
</dbReference>
<accession>A0A0P6XZY6</accession>
<dbReference type="AlphaFoldDB" id="A0A0P6XZY6"/>
<dbReference type="STRING" id="229921.ADN01_14575"/>
<evidence type="ECO:0008006" key="4">
    <source>
        <dbReference type="Google" id="ProtNLM"/>
    </source>
</evidence>
<organism evidence="2 3">
    <name type="scientific">Levilinea saccharolytica</name>
    <dbReference type="NCBI Taxonomy" id="229921"/>
    <lineage>
        <taxon>Bacteria</taxon>
        <taxon>Bacillati</taxon>
        <taxon>Chloroflexota</taxon>
        <taxon>Anaerolineae</taxon>
        <taxon>Anaerolineales</taxon>
        <taxon>Anaerolineaceae</taxon>
        <taxon>Levilinea</taxon>
    </lineage>
</organism>
<keyword evidence="1" id="KW-0732">Signal</keyword>
<comment type="caution">
    <text evidence="2">The sequence shown here is derived from an EMBL/GenBank/DDBJ whole genome shotgun (WGS) entry which is preliminary data.</text>
</comment>
<protein>
    <recommendedName>
        <fullName evidence="4">DUF11 domain-containing protein</fullName>
    </recommendedName>
</protein>
<dbReference type="RefSeq" id="WP_062417306.1">
    <property type="nucleotide sequence ID" value="NZ_DF967974.1"/>
</dbReference>
<evidence type="ECO:0000256" key="1">
    <source>
        <dbReference type="SAM" id="SignalP"/>
    </source>
</evidence>
<feature type="signal peptide" evidence="1">
    <location>
        <begin position="1"/>
        <end position="26"/>
    </location>
</feature>
<dbReference type="Proteomes" id="UP000050501">
    <property type="component" value="Unassembled WGS sequence"/>
</dbReference>
<proteinExistence type="predicted"/>
<gene>
    <name evidence="2" type="ORF">ADN01_14575</name>
</gene>
<evidence type="ECO:0000313" key="3">
    <source>
        <dbReference type="Proteomes" id="UP000050501"/>
    </source>
</evidence>
<sequence>MKRVWSVLLLLIFSLSFFLSPMPAQAQAETPPPPAPAADLPEGVFQDGEGLLFAQEESLTAQGQEPAAPQAAYGSATDKFGYKRSAVPMQWLDVKTNGTPLSIDTGYLFEDVSLAFDFPFYENLYDQLSVGGYGYLQFGEVYATSQGYLPALERPNSLIAPFWFPARYSDTEAGVYTMSGTWDRATPEVGLKYTAVEWHRVQDGYGNTFTYEAILFENGTILFQYADMLLNANSWYCGTAGIENISGEIGLNTLRFCSQQKSNTAWKITRPRLSARIHITKPYQGGLASAGGSLTYRVMSKNAGDLGPDTFDITASSKWPVTFFQNDGVTPLEDTDADGKVDTGSLEPNETFVFLAQVNVPAGLLPGKAVTSLVTLRSSLNRSKTAKTTLTTAVSNQFTLVFFGDENPRIYQAAPDQQNLYEAEFSSSLYQQADGSYIQTGDYWDCLDEDCEQDYQSIAYTHINHDGSELTPLTVLTDFGKDPNINVSLGQTAFLPDGRFGILFTKTEFSPDPDDDTYRRNIYLGIVNLTPGESLWTEINLTGDDELRQGAHLYSYLSLAATADDRFVAAWTRWERDFVANKYLSPAVWGASVAADGQVVTPAALLTPEPGSHYSSVVIPLQAGDVAIHWIGYHQAKPSWGYQVYASAWDTSLNPLVAPRKIAKADGYLNALQLPNGKILVAWYRTFGNWSTKFTARQQYTLLKPDTLARASGVRTLKKPFSEERYGSTTALTYDAAGDGVLIWRANSGDSFSDLFYTRISGRSGAVLTKTMPIAAGMDTYNVWNFDENNLTTNLVP</sequence>
<evidence type="ECO:0000313" key="2">
    <source>
        <dbReference type="EMBL" id="KPL78639.1"/>
    </source>
</evidence>
<name>A0A0P6XZY6_9CHLR</name>
<feature type="chain" id="PRO_5006133286" description="DUF11 domain-containing protein" evidence="1">
    <location>
        <begin position="27"/>
        <end position="797"/>
    </location>
</feature>
<keyword evidence="3" id="KW-1185">Reference proteome</keyword>